<comment type="caution">
    <text evidence="2">The sequence shown here is derived from an EMBL/GenBank/DDBJ whole genome shotgun (WGS) entry which is preliminary data.</text>
</comment>
<proteinExistence type="predicted"/>
<dbReference type="RefSeq" id="WP_203910472.1">
    <property type="nucleotide sequence ID" value="NZ_BONY01000029.1"/>
</dbReference>
<accession>A0A8J3Q9Y6</accession>
<reference evidence="2" key="1">
    <citation type="submission" date="2021-01" db="EMBL/GenBank/DDBJ databases">
        <title>Whole genome shotgun sequence of Rhizocola hellebori NBRC 109834.</title>
        <authorList>
            <person name="Komaki H."/>
            <person name="Tamura T."/>
        </authorList>
    </citation>
    <scope>NUCLEOTIDE SEQUENCE</scope>
    <source>
        <strain evidence="2">NBRC 109834</strain>
    </source>
</reference>
<sequence length="453" mass="50048">MTTDVVGDEDREPTGNEGEPASRMDTLKSCLHKLAQEVLVRARDDSSQLKLGVHRTALYSDAGDREVTGLGSFAPSTEALLLVTGFTDIADPSEVGRVVLQFTYDCLERHHAPEFDTTAFDQTWASFVEELTTPYWRFLSVCQLENFVSDAQFLDLGDGISIHDRTTYGFEEHGWSDFQVKTLYSDWNYASNFILLAEELVPKAPTNLILGGTTEPIMKSHRMIRALRLAKEGDVHIGGDSVIGRMLTNRPAGSGFTPNGGSSTHGTSPRWPGPPFSISTSDIARVTTLYDQLTVIGAMQGRTPYNLDLALRSFHSSYDRIPAMADTRMVDLVTAAEALLGTENEIIFRLSFRMAGLLASSDAERTAIFGDMKAFYDTRSKVVHGAPLKPKHQACLKNYSVLRDHVRRIIVGFLCLATSSSHSYSGKFFTEQLDAALQDGRQRDDLRTAMGLN</sequence>
<feature type="compositionally biased region" description="Polar residues" evidence="1">
    <location>
        <begin position="256"/>
        <end position="267"/>
    </location>
</feature>
<feature type="region of interest" description="Disordered" evidence="1">
    <location>
        <begin position="1"/>
        <end position="24"/>
    </location>
</feature>
<keyword evidence="3" id="KW-1185">Reference proteome</keyword>
<organism evidence="2 3">
    <name type="scientific">Rhizocola hellebori</name>
    <dbReference type="NCBI Taxonomy" id="1392758"/>
    <lineage>
        <taxon>Bacteria</taxon>
        <taxon>Bacillati</taxon>
        <taxon>Actinomycetota</taxon>
        <taxon>Actinomycetes</taxon>
        <taxon>Micromonosporales</taxon>
        <taxon>Micromonosporaceae</taxon>
        <taxon>Rhizocola</taxon>
    </lineage>
</organism>
<name>A0A8J3Q9Y6_9ACTN</name>
<dbReference type="AlphaFoldDB" id="A0A8J3Q9Y6"/>
<feature type="compositionally biased region" description="Acidic residues" evidence="1">
    <location>
        <begin position="1"/>
        <end position="11"/>
    </location>
</feature>
<dbReference type="Proteomes" id="UP000612899">
    <property type="component" value="Unassembled WGS sequence"/>
</dbReference>
<feature type="region of interest" description="Disordered" evidence="1">
    <location>
        <begin position="253"/>
        <end position="274"/>
    </location>
</feature>
<dbReference type="EMBL" id="BONY01000029">
    <property type="protein sequence ID" value="GIH06660.1"/>
    <property type="molecule type" value="Genomic_DNA"/>
</dbReference>
<evidence type="ECO:0000313" key="2">
    <source>
        <dbReference type="EMBL" id="GIH06660.1"/>
    </source>
</evidence>
<protein>
    <recommendedName>
        <fullName evidence="4">Apea-like HEPN domain-containing protein</fullName>
    </recommendedName>
</protein>
<evidence type="ECO:0000256" key="1">
    <source>
        <dbReference type="SAM" id="MobiDB-lite"/>
    </source>
</evidence>
<gene>
    <name evidence="2" type="ORF">Rhe02_47270</name>
</gene>
<evidence type="ECO:0008006" key="4">
    <source>
        <dbReference type="Google" id="ProtNLM"/>
    </source>
</evidence>
<evidence type="ECO:0000313" key="3">
    <source>
        <dbReference type="Proteomes" id="UP000612899"/>
    </source>
</evidence>